<dbReference type="Proteomes" id="UP001152622">
    <property type="component" value="Chromosome 5"/>
</dbReference>
<reference evidence="2" key="1">
    <citation type="journal article" date="2023" name="Science">
        <title>Genome structures resolve the early diversification of teleost fishes.</title>
        <authorList>
            <person name="Parey E."/>
            <person name="Louis A."/>
            <person name="Montfort J."/>
            <person name="Bouchez O."/>
            <person name="Roques C."/>
            <person name="Iampietro C."/>
            <person name="Lluch J."/>
            <person name="Castinel A."/>
            <person name="Donnadieu C."/>
            <person name="Desvignes T."/>
            <person name="Floi Bucao C."/>
            <person name="Jouanno E."/>
            <person name="Wen M."/>
            <person name="Mejri S."/>
            <person name="Dirks R."/>
            <person name="Jansen H."/>
            <person name="Henkel C."/>
            <person name="Chen W.J."/>
            <person name="Zahm M."/>
            <person name="Cabau C."/>
            <person name="Klopp C."/>
            <person name="Thompson A.W."/>
            <person name="Robinson-Rechavi M."/>
            <person name="Braasch I."/>
            <person name="Lecointre G."/>
            <person name="Bobe J."/>
            <person name="Postlethwait J.H."/>
            <person name="Berthelot C."/>
            <person name="Roest Crollius H."/>
            <person name="Guiguen Y."/>
        </authorList>
    </citation>
    <scope>NUCLEOTIDE SEQUENCE</scope>
    <source>
        <strain evidence="2">WJC10195</strain>
    </source>
</reference>
<accession>A0A9Q1J015</accession>
<protein>
    <submittedName>
        <fullName evidence="2">Uncharacterized protein</fullName>
    </submittedName>
</protein>
<feature type="compositionally biased region" description="Basic and acidic residues" evidence="1">
    <location>
        <begin position="54"/>
        <end position="69"/>
    </location>
</feature>
<comment type="caution">
    <text evidence="2">The sequence shown here is derived from an EMBL/GenBank/DDBJ whole genome shotgun (WGS) entry which is preliminary data.</text>
</comment>
<feature type="region of interest" description="Disordered" evidence="1">
    <location>
        <begin position="50"/>
        <end position="94"/>
    </location>
</feature>
<name>A0A9Q1J015_SYNKA</name>
<sequence length="94" mass="10404">MRQKVLLRASHAGKVIDFTALSEWNDAKSRHMEPALDEARATFIALRSSLGKPWPHERGAHAPHPDGRRGSKGQQRKGEASDIKSAKGLRNIGR</sequence>
<evidence type="ECO:0000313" key="2">
    <source>
        <dbReference type="EMBL" id="KAJ8359880.1"/>
    </source>
</evidence>
<keyword evidence="3" id="KW-1185">Reference proteome</keyword>
<gene>
    <name evidence="2" type="ORF">SKAU_G00164050</name>
</gene>
<dbReference type="EMBL" id="JAINUF010000005">
    <property type="protein sequence ID" value="KAJ8359880.1"/>
    <property type="molecule type" value="Genomic_DNA"/>
</dbReference>
<proteinExistence type="predicted"/>
<evidence type="ECO:0000313" key="3">
    <source>
        <dbReference type="Proteomes" id="UP001152622"/>
    </source>
</evidence>
<dbReference type="AlphaFoldDB" id="A0A9Q1J015"/>
<evidence type="ECO:0000256" key="1">
    <source>
        <dbReference type="SAM" id="MobiDB-lite"/>
    </source>
</evidence>
<organism evidence="2 3">
    <name type="scientific">Synaphobranchus kaupii</name>
    <name type="common">Kaup's arrowtooth eel</name>
    <dbReference type="NCBI Taxonomy" id="118154"/>
    <lineage>
        <taxon>Eukaryota</taxon>
        <taxon>Metazoa</taxon>
        <taxon>Chordata</taxon>
        <taxon>Craniata</taxon>
        <taxon>Vertebrata</taxon>
        <taxon>Euteleostomi</taxon>
        <taxon>Actinopterygii</taxon>
        <taxon>Neopterygii</taxon>
        <taxon>Teleostei</taxon>
        <taxon>Anguilliformes</taxon>
        <taxon>Synaphobranchidae</taxon>
        <taxon>Synaphobranchus</taxon>
    </lineage>
</organism>
<feature type="compositionally biased region" description="Basic and acidic residues" evidence="1">
    <location>
        <begin position="76"/>
        <end position="85"/>
    </location>
</feature>